<dbReference type="PANTHER" id="PTHR12411">
    <property type="entry name" value="CYSTEINE PROTEASE FAMILY C1-RELATED"/>
    <property type="match status" value="1"/>
</dbReference>
<keyword evidence="6" id="KW-1133">Transmembrane helix</keyword>
<comment type="similarity">
    <text evidence="1">Belongs to the peptidase C1 family.</text>
</comment>
<dbReference type="AlphaFoldDB" id="A0AAN9Y9J1"/>
<evidence type="ECO:0000313" key="9">
    <source>
        <dbReference type="Proteomes" id="UP001367676"/>
    </source>
</evidence>
<keyword evidence="6" id="KW-0472">Membrane</keyword>
<gene>
    <name evidence="8" type="ORF">V9T40_006721</name>
</gene>
<reference evidence="8 9" key="1">
    <citation type="submission" date="2024-03" db="EMBL/GenBank/DDBJ databases">
        <title>Adaptation during the transition from Ophiocordyceps entomopathogen to insect associate is accompanied by gene loss and intensified selection.</title>
        <authorList>
            <person name="Ward C.M."/>
            <person name="Onetto C.A."/>
            <person name="Borneman A.R."/>
        </authorList>
    </citation>
    <scope>NUCLEOTIDE SEQUENCE [LARGE SCALE GENOMIC DNA]</scope>
    <source>
        <strain evidence="8">AWRI1</strain>
        <tissue evidence="8">Single Adult Female</tissue>
    </source>
</reference>
<dbReference type="Gene3D" id="3.90.70.10">
    <property type="entry name" value="Cysteine proteinases"/>
    <property type="match status" value="1"/>
</dbReference>
<dbReference type="Pfam" id="PF00112">
    <property type="entry name" value="Peptidase_C1"/>
    <property type="match status" value="1"/>
</dbReference>
<dbReference type="InterPro" id="IPR025660">
    <property type="entry name" value="Pept_his_AS"/>
</dbReference>
<dbReference type="SUPFAM" id="SSF54001">
    <property type="entry name" value="Cysteine proteinases"/>
    <property type="match status" value="1"/>
</dbReference>
<comment type="caution">
    <text evidence="8">The sequence shown here is derived from an EMBL/GenBank/DDBJ whole genome shotgun (WGS) entry which is preliminary data.</text>
</comment>
<organism evidence="8 9">
    <name type="scientific">Parthenolecanium corni</name>
    <dbReference type="NCBI Taxonomy" id="536013"/>
    <lineage>
        <taxon>Eukaryota</taxon>
        <taxon>Metazoa</taxon>
        <taxon>Ecdysozoa</taxon>
        <taxon>Arthropoda</taxon>
        <taxon>Hexapoda</taxon>
        <taxon>Insecta</taxon>
        <taxon>Pterygota</taxon>
        <taxon>Neoptera</taxon>
        <taxon>Paraneoptera</taxon>
        <taxon>Hemiptera</taxon>
        <taxon>Sternorrhyncha</taxon>
        <taxon>Coccoidea</taxon>
        <taxon>Coccidae</taxon>
        <taxon>Parthenolecanium</taxon>
    </lineage>
</organism>
<evidence type="ECO:0000256" key="3">
    <source>
        <dbReference type="ARBA" id="ARBA00022801"/>
    </source>
</evidence>
<dbReference type="InterPro" id="IPR000169">
    <property type="entry name" value="Pept_cys_AS"/>
</dbReference>
<keyword evidence="9" id="KW-1185">Reference proteome</keyword>
<dbReference type="InterPro" id="IPR038765">
    <property type="entry name" value="Papain-like_cys_pep_sf"/>
</dbReference>
<evidence type="ECO:0000256" key="5">
    <source>
        <dbReference type="SAM" id="MobiDB-lite"/>
    </source>
</evidence>
<keyword evidence="6" id="KW-0812">Transmembrane</keyword>
<keyword evidence="4" id="KW-0788">Thiol protease</keyword>
<dbReference type="PROSITE" id="PS00139">
    <property type="entry name" value="THIOL_PROTEASE_CYS"/>
    <property type="match status" value="1"/>
</dbReference>
<evidence type="ECO:0000256" key="6">
    <source>
        <dbReference type="SAM" id="Phobius"/>
    </source>
</evidence>
<keyword evidence="3" id="KW-0378">Hydrolase</keyword>
<feature type="transmembrane region" description="Helical" evidence="6">
    <location>
        <begin position="68"/>
        <end position="89"/>
    </location>
</feature>
<dbReference type="PRINTS" id="PR00705">
    <property type="entry name" value="PAPAIN"/>
</dbReference>
<keyword evidence="2" id="KW-0645">Protease</keyword>
<name>A0AAN9Y9J1_9HEMI</name>
<evidence type="ECO:0000313" key="8">
    <source>
        <dbReference type="EMBL" id="KAK7602747.1"/>
    </source>
</evidence>
<dbReference type="GO" id="GO:0006508">
    <property type="term" value="P:proteolysis"/>
    <property type="evidence" value="ECO:0007669"/>
    <property type="project" value="UniProtKB-KW"/>
</dbReference>
<sequence>MIPQQTKGTQPSPQEIVNRVNSDPGSSWKADTYGMDEFDAQQFAKSHLGARLDFKNDDFQVGTGNREVALFFTMVNLRVGILCLCMVMTPLQVMSKDKIIDARKIVNRINGDHKSTWKADTYGMKKVNIDRFYRTQLGLKIDSKNNFAQGELNMKGKPSSKPEEDNLPKSFTWTDIKNTKCPISHIRDQSNCGSCWAVSTANAFGDRICIQSKSKTMVNISANYITACNDKNYGCNGGYMDLVFEFLKSGVITGSDFDSDVGCQPYEVKPCAYVPWQNYMPCVYYTAITPKCRKHSCTNGWYGSKKETEKNTFYAKSWKVIEGNALTPAEYYIRKDLYENGPLVFGFWVYEDFRFYKSGIYKPLPGQRRIGGHAVRIVGWGEENGVKYWHIANSWGTDWGEKGFFRMIRGINVGECESMTYSAMPDLK</sequence>
<dbReference type="Proteomes" id="UP001367676">
    <property type="component" value="Unassembled WGS sequence"/>
</dbReference>
<evidence type="ECO:0000259" key="7">
    <source>
        <dbReference type="SMART" id="SM00645"/>
    </source>
</evidence>
<dbReference type="CDD" id="cd02620">
    <property type="entry name" value="Peptidase_C1A_CathepsinB"/>
    <property type="match status" value="1"/>
</dbReference>
<dbReference type="EMBL" id="JBBCAQ010000007">
    <property type="protein sequence ID" value="KAK7602747.1"/>
    <property type="molecule type" value="Genomic_DNA"/>
</dbReference>
<dbReference type="InterPro" id="IPR000668">
    <property type="entry name" value="Peptidase_C1A_C"/>
</dbReference>
<protein>
    <recommendedName>
        <fullName evidence="7">Peptidase C1A papain C-terminal domain-containing protein</fullName>
    </recommendedName>
</protein>
<evidence type="ECO:0000256" key="1">
    <source>
        <dbReference type="ARBA" id="ARBA00008455"/>
    </source>
</evidence>
<proteinExistence type="inferred from homology"/>
<feature type="domain" description="Peptidase C1A papain C-terminal" evidence="7">
    <location>
        <begin position="167"/>
        <end position="426"/>
    </location>
</feature>
<dbReference type="PROSITE" id="PS00639">
    <property type="entry name" value="THIOL_PROTEASE_HIS"/>
    <property type="match status" value="1"/>
</dbReference>
<feature type="region of interest" description="Disordered" evidence="5">
    <location>
        <begin position="1"/>
        <end position="25"/>
    </location>
</feature>
<accession>A0AAN9Y9J1</accession>
<dbReference type="InterPro" id="IPR013128">
    <property type="entry name" value="Peptidase_C1A"/>
</dbReference>
<evidence type="ECO:0000256" key="2">
    <source>
        <dbReference type="ARBA" id="ARBA00022670"/>
    </source>
</evidence>
<evidence type="ECO:0000256" key="4">
    <source>
        <dbReference type="ARBA" id="ARBA00022807"/>
    </source>
</evidence>
<dbReference type="GO" id="GO:0008234">
    <property type="term" value="F:cysteine-type peptidase activity"/>
    <property type="evidence" value="ECO:0007669"/>
    <property type="project" value="UniProtKB-KW"/>
</dbReference>
<dbReference type="SMART" id="SM00645">
    <property type="entry name" value="Pept_C1"/>
    <property type="match status" value="1"/>
</dbReference>